<feature type="compositionally biased region" description="Polar residues" evidence="3">
    <location>
        <begin position="122"/>
        <end position="136"/>
    </location>
</feature>
<evidence type="ECO:0000313" key="5">
    <source>
        <dbReference type="Proteomes" id="UP000683925"/>
    </source>
</evidence>
<accession>A0A8S1WKB4</accession>
<feature type="compositionally biased region" description="Polar residues" evidence="3">
    <location>
        <begin position="170"/>
        <end position="185"/>
    </location>
</feature>
<feature type="compositionally biased region" description="Basic and acidic residues" evidence="3">
    <location>
        <begin position="220"/>
        <end position="229"/>
    </location>
</feature>
<reference evidence="4" key="1">
    <citation type="submission" date="2021-01" db="EMBL/GenBank/DDBJ databases">
        <authorList>
            <consortium name="Genoscope - CEA"/>
            <person name="William W."/>
        </authorList>
    </citation>
    <scope>NUCLEOTIDE SEQUENCE</scope>
</reference>
<evidence type="ECO:0000256" key="2">
    <source>
        <dbReference type="ARBA" id="ARBA00023054"/>
    </source>
</evidence>
<evidence type="ECO:0000313" key="4">
    <source>
        <dbReference type="EMBL" id="CAD8189422.1"/>
    </source>
</evidence>
<gene>
    <name evidence="4" type="ORF">POCTA_138.1.T0950049</name>
</gene>
<comment type="caution">
    <text evidence="4">The sequence shown here is derived from an EMBL/GenBank/DDBJ whole genome shotgun (WGS) entry which is preliminary data.</text>
</comment>
<dbReference type="InterPro" id="IPR013256">
    <property type="entry name" value="Chromatin_SPT2"/>
</dbReference>
<keyword evidence="5" id="KW-1185">Reference proteome</keyword>
<feature type="compositionally biased region" description="Basic and acidic residues" evidence="3">
    <location>
        <begin position="247"/>
        <end position="261"/>
    </location>
</feature>
<protein>
    <submittedName>
        <fullName evidence="4">Uncharacterized protein</fullName>
    </submittedName>
</protein>
<name>A0A8S1WKB4_PAROT</name>
<proteinExistence type="inferred from homology"/>
<sequence length="412" mass="47837">MIEIQKIIKSTPGDNSNKTTQNKVNHSTKPNNNSEVQKDFLKLQAILDSKPKSDKTSKSNAPPKVQQQKIPELKIKEQNGQKQNNNVINKKHPEQKKQTNEPIVKQKDNEKIKSKHEISKFENIQKQIKTNPQQIPKQKEEKESSYQPLKIHKPLIKEKVASKDEDELNENGNQIVIQKKNQPNTEKQELPKKIHAEVQKQAAPSISGPSNQSTQQQQQPKKDLGDLKLMELLQNSSKTNTKKKSKNKDQKEQGKLKDSKHQSQQPNSSVKKDKIKDLQNQKSKPFPIKPQIKDLSMQKINKQKNLVNDDYDLNDSFINDSESVDVEIDPNEIVSELKKLQRKKEGRKQSDFEDDIEEAGFDIMQKEEKKSRVLGIIDDYREEKYIKKEIKKEKKQKKKLLEMKNKQENKKD</sequence>
<dbReference type="OMA" id="FPIKPQI"/>
<comment type="similarity">
    <text evidence="1">Belongs to the SPT2 family.</text>
</comment>
<feature type="compositionally biased region" description="Polar residues" evidence="3">
    <location>
        <begin position="12"/>
        <end position="35"/>
    </location>
</feature>
<feature type="compositionally biased region" description="Basic and acidic residues" evidence="3">
    <location>
        <begin position="270"/>
        <end position="279"/>
    </location>
</feature>
<organism evidence="4 5">
    <name type="scientific">Paramecium octaurelia</name>
    <dbReference type="NCBI Taxonomy" id="43137"/>
    <lineage>
        <taxon>Eukaryota</taxon>
        <taxon>Sar</taxon>
        <taxon>Alveolata</taxon>
        <taxon>Ciliophora</taxon>
        <taxon>Intramacronucleata</taxon>
        <taxon>Oligohymenophorea</taxon>
        <taxon>Peniculida</taxon>
        <taxon>Parameciidae</taxon>
        <taxon>Paramecium</taxon>
    </lineage>
</organism>
<keyword evidence="2" id="KW-0175">Coiled coil</keyword>
<dbReference type="Pfam" id="PF08243">
    <property type="entry name" value="SPT2"/>
    <property type="match status" value="1"/>
</dbReference>
<dbReference type="AlphaFoldDB" id="A0A8S1WKB4"/>
<feature type="compositionally biased region" description="Basic and acidic residues" evidence="3">
    <location>
        <begin position="91"/>
        <end position="120"/>
    </location>
</feature>
<dbReference type="Proteomes" id="UP000683925">
    <property type="component" value="Unassembled WGS sequence"/>
</dbReference>
<evidence type="ECO:0000256" key="1">
    <source>
        <dbReference type="ARBA" id="ARBA00006461"/>
    </source>
</evidence>
<dbReference type="OrthoDB" id="309467at2759"/>
<dbReference type="EMBL" id="CAJJDP010000094">
    <property type="protein sequence ID" value="CAD8189422.1"/>
    <property type="molecule type" value="Genomic_DNA"/>
</dbReference>
<evidence type="ECO:0000256" key="3">
    <source>
        <dbReference type="SAM" id="MobiDB-lite"/>
    </source>
</evidence>
<feature type="compositionally biased region" description="Basic and acidic residues" evidence="3">
    <location>
        <begin position="186"/>
        <end position="198"/>
    </location>
</feature>
<feature type="region of interest" description="Disordered" evidence="3">
    <location>
        <begin position="1"/>
        <end position="295"/>
    </location>
</feature>
<feature type="compositionally biased region" description="Polar residues" evidence="3">
    <location>
        <begin position="202"/>
        <end position="214"/>
    </location>
</feature>